<dbReference type="SUPFAM" id="SSF52540">
    <property type="entry name" value="P-loop containing nucleoside triphosphate hydrolases"/>
    <property type="match status" value="1"/>
</dbReference>
<feature type="region of interest" description="Disordered" evidence="1">
    <location>
        <begin position="668"/>
        <end position="689"/>
    </location>
</feature>
<accession>A0ABN2P480</accession>
<dbReference type="PANTHER" id="PTHR11236">
    <property type="entry name" value="AMINOBENZOATE/ANTHRANILATE SYNTHASE"/>
    <property type="match status" value="1"/>
</dbReference>
<dbReference type="RefSeq" id="WP_152225977.1">
    <property type="nucleotide sequence ID" value="NZ_BAAALV010000002.1"/>
</dbReference>
<dbReference type="Proteomes" id="UP001500784">
    <property type="component" value="Unassembled WGS sequence"/>
</dbReference>
<proteinExistence type="predicted"/>
<gene>
    <name evidence="3" type="ORF">GCM10009688_13300</name>
</gene>
<evidence type="ECO:0000313" key="3">
    <source>
        <dbReference type="EMBL" id="GAA1909919.1"/>
    </source>
</evidence>
<name>A0ABN2P480_9MICC</name>
<feature type="domain" description="Chorismate-utilising enzyme C-terminal" evidence="2">
    <location>
        <begin position="434"/>
        <end position="698"/>
    </location>
</feature>
<evidence type="ECO:0000259" key="2">
    <source>
        <dbReference type="Pfam" id="PF00425"/>
    </source>
</evidence>
<dbReference type="InterPro" id="IPR005801">
    <property type="entry name" value="ADC_synthase"/>
</dbReference>
<evidence type="ECO:0000313" key="4">
    <source>
        <dbReference type="Proteomes" id="UP001500784"/>
    </source>
</evidence>
<dbReference type="EMBL" id="BAAALV010000002">
    <property type="protein sequence ID" value="GAA1909919.1"/>
    <property type="molecule type" value="Genomic_DNA"/>
</dbReference>
<feature type="compositionally biased region" description="Low complexity" evidence="1">
    <location>
        <begin position="376"/>
        <end position="388"/>
    </location>
</feature>
<dbReference type="Gene3D" id="3.40.50.300">
    <property type="entry name" value="P-loop containing nucleotide triphosphate hydrolases"/>
    <property type="match status" value="1"/>
</dbReference>
<organism evidence="3 4">
    <name type="scientific">Arthrobacter gandavensis</name>
    <dbReference type="NCBI Taxonomy" id="169960"/>
    <lineage>
        <taxon>Bacteria</taxon>
        <taxon>Bacillati</taxon>
        <taxon>Actinomycetota</taxon>
        <taxon>Actinomycetes</taxon>
        <taxon>Micrococcales</taxon>
        <taxon>Micrococcaceae</taxon>
        <taxon>Arthrobacter</taxon>
    </lineage>
</organism>
<dbReference type="Gene3D" id="3.60.120.10">
    <property type="entry name" value="Anthranilate synthase"/>
    <property type="match status" value="1"/>
</dbReference>
<dbReference type="InterPro" id="IPR019999">
    <property type="entry name" value="Anth_synth_I-like"/>
</dbReference>
<keyword evidence="4" id="KW-1185">Reference proteome</keyword>
<protein>
    <recommendedName>
        <fullName evidence="2">Chorismate-utilising enzyme C-terminal domain-containing protein</fullName>
    </recommendedName>
</protein>
<dbReference type="InterPro" id="IPR015890">
    <property type="entry name" value="Chorismate_C"/>
</dbReference>
<sequence length="713" mass="75073">MTAAAGRPLLIGVDGFSGAGKTSLALELAAVLRAHRSVAVFHLEDVYPGWDGLREGMEYYRREVLAPLALGQEASWQAWDWEAGCYDQRRRTEPAEIVILEGVGAGHRAARALLDAVVWVQAPQELRKERALARDGETYAPHWDRWARQEAAWAAADPVADEAEVLLSSGPAHFPLHRYVLRALQSLPLPAPGLGLPQPGPAVSVHTVQGAPDPQALFTTLFGASPNAVWLDSSDAGAAGAGGSPPERSRFSIMADVGGPLGRHALHSSGNTRVAWGPVTVNVPGPFFRWLDSEWGTPQVPVPDSYPCPFALGWMGALGYGLKRETGSAAAGTAGPGQTPAADAALVFAARAVVLDHARGQAHLLLLHDPDLEESAAATGQGSAAAAGVPEPGTPSARWLQEARNAVEGARTSATHVSRTARIDSPNFTFRDSRAGYLAKVRRAQEEIREGNSYEICLTTALEASLPGPLSPQQVLELYGAMRRRSPAPFASLLRVGGTALLGTSPERFLRISAGGDLRAEPIKGTRPRGSTPAEDEGLRRDLLESTKDRAENIMIVDLMRNDLSRLAVPGTVTVPRLCVVESYATVHQLVSTIDARLAPGASRAEAVAAAFPAGSMTGAPKVSTMEILDRLEAAPRGFYSGVLGYFSLTGAADLSVVIRTLELRPDGSGGTSLSLGVGGAVTSGSDPETEWEEVRTKSRGVLGALGSAVPAG</sequence>
<dbReference type="PRINTS" id="PR00095">
    <property type="entry name" value="ANTSNTHASEI"/>
</dbReference>
<dbReference type="SUPFAM" id="SSF56322">
    <property type="entry name" value="ADC synthase"/>
    <property type="match status" value="1"/>
</dbReference>
<dbReference type="PANTHER" id="PTHR11236:SF18">
    <property type="entry name" value="AMINODEOXYCHORISMATE SYNTHASE"/>
    <property type="match status" value="1"/>
</dbReference>
<comment type="caution">
    <text evidence="3">The sequence shown here is derived from an EMBL/GenBank/DDBJ whole genome shotgun (WGS) entry which is preliminary data.</text>
</comment>
<feature type="region of interest" description="Disordered" evidence="1">
    <location>
        <begin position="376"/>
        <end position="395"/>
    </location>
</feature>
<dbReference type="InterPro" id="IPR027417">
    <property type="entry name" value="P-loop_NTPase"/>
</dbReference>
<evidence type="ECO:0000256" key="1">
    <source>
        <dbReference type="SAM" id="MobiDB-lite"/>
    </source>
</evidence>
<reference evidence="3 4" key="1">
    <citation type="journal article" date="2019" name="Int. J. Syst. Evol. Microbiol.">
        <title>The Global Catalogue of Microorganisms (GCM) 10K type strain sequencing project: providing services to taxonomists for standard genome sequencing and annotation.</title>
        <authorList>
            <consortium name="The Broad Institute Genomics Platform"/>
            <consortium name="The Broad Institute Genome Sequencing Center for Infectious Disease"/>
            <person name="Wu L."/>
            <person name="Ma J."/>
        </authorList>
    </citation>
    <scope>NUCLEOTIDE SEQUENCE [LARGE SCALE GENOMIC DNA]</scope>
    <source>
        <strain evidence="3 4">JCM 13316</strain>
    </source>
</reference>
<feature type="region of interest" description="Disordered" evidence="1">
    <location>
        <begin position="520"/>
        <end position="541"/>
    </location>
</feature>
<dbReference type="Pfam" id="PF00425">
    <property type="entry name" value="Chorismate_bind"/>
    <property type="match status" value="1"/>
</dbReference>